<name>A0ACB8YGT1_ARCLA</name>
<keyword evidence="2" id="KW-1185">Reference proteome</keyword>
<gene>
    <name evidence="1" type="ORF">L6452_33920</name>
</gene>
<evidence type="ECO:0000313" key="2">
    <source>
        <dbReference type="Proteomes" id="UP001055879"/>
    </source>
</evidence>
<protein>
    <submittedName>
        <fullName evidence="1">Uncharacterized protein</fullName>
    </submittedName>
</protein>
<dbReference type="Proteomes" id="UP001055879">
    <property type="component" value="Linkage Group LG12"/>
</dbReference>
<comment type="caution">
    <text evidence="1">The sequence shown here is derived from an EMBL/GenBank/DDBJ whole genome shotgun (WGS) entry which is preliminary data.</text>
</comment>
<proteinExistence type="predicted"/>
<organism evidence="1 2">
    <name type="scientific">Arctium lappa</name>
    <name type="common">Greater burdock</name>
    <name type="synonym">Lappa major</name>
    <dbReference type="NCBI Taxonomy" id="4217"/>
    <lineage>
        <taxon>Eukaryota</taxon>
        <taxon>Viridiplantae</taxon>
        <taxon>Streptophyta</taxon>
        <taxon>Embryophyta</taxon>
        <taxon>Tracheophyta</taxon>
        <taxon>Spermatophyta</taxon>
        <taxon>Magnoliopsida</taxon>
        <taxon>eudicotyledons</taxon>
        <taxon>Gunneridae</taxon>
        <taxon>Pentapetalae</taxon>
        <taxon>asterids</taxon>
        <taxon>campanulids</taxon>
        <taxon>Asterales</taxon>
        <taxon>Asteraceae</taxon>
        <taxon>Carduoideae</taxon>
        <taxon>Cardueae</taxon>
        <taxon>Arctiinae</taxon>
        <taxon>Arctium</taxon>
    </lineage>
</organism>
<dbReference type="EMBL" id="CM042058">
    <property type="protein sequence ID" value="KAI3684695.1"/>
    <property type="molecule type" value="Genomic_DNA"/>
</dbReference>
<sequence length="146" mass="16690">MIGLKLRSSTFSTINISRNSVIYIIYFFSDWESVTHSAAGEDSATHGLGFSISGFGFLSQSISRFMKYWSWSSIIFIKEQLYIPNLHYQDFYGLTVRLLELARDALTSKGLWGTFLVMESYFQYSRSDHGHNMQLLIEVLGDDGLT</sequence>
<reference evidence="2" key="1">
    <citation type="journal article" date="2022" name="Mol. Ecol. Resour.">
        <title>The genomes of chicory, endive, great burdock and yacon provide insights into Asteraceae palaeo-polyploidization history and plant inulin production.</title>
        <authorList>
            <person name="Fan W."/>
            <person name="Wang S."/>
            <person name="Wang H."/>
            <person name="Wang A."/>
            <person name="Jiang F."/>
            <person name="Liu H."/>
            <person name="Zhao H."/>
            <person name="Xu D."/>
            <person name="Zhang Y."/>
        </authorList>
    </citation>
    <scope>NUCLEOTIDE SEQUENCE [LARGE SCALE GENOMIC DNA]</scope>
    <source>
        <strain evidence="2">cv. Niubang</strain>
    </source>
</reference>
<reference evidence="1 2" key="2">
    <citation type="journal article" date="2022" name="Mol. Ecol. Resour.">
        <title>The genomes of chicory, endive, great burdock and yacon provide insights into Asteraceae paleo-polyploidization history and plant inulin production.</title>
        <authorList>
            <person name="Fan W."/>
            <person name="Wang S."/>
            <person name="Wang H."/>
            <person name="Wang A."/>
            <person name="Jiang F."/>
            <person name="Liu H."/>
            <person name="Zhao H."/>
            <person name="Xu D."/>
            <person name="Zhang Y."/>
        </authorList>
    </citation>
    <scope>NUCLEOTIDE SEQUENCE [LARGE SCALE GENOMIC DNA]</scope>
    <source>
        <strain evidence="2">cv. Niubang</strain>
    </source>
</reference>
<evidence type="ECO:0000313" key="1">
    <source>
        <dbReference type="EMBL" id="KAI3684695.1"/>
    </source>
</evidence>
<accession>A0ACB8YGT1</accession>